<keyword evidence="6 13" id="KW-0479">Metal-binding</keyword>
<evidence type="ECO:0000256" key="4">
    <source>
        <dbReference type="ARBA" id="ARBA00022705"/>
    </source>
</evidence>
<dbReference type="InterPro" id="IPR001301">
    <property type="entry name" value="Gemini_AL1_CLV"/>
</dbReference>
<dbReference type="GO" id="GO:0004519">
    <property type="term" value="F:endonuclease activity"/>
    <property type="evidence" value="ECO:0007669"/>
    <property type="project" value="UniProtKB-KW"/>
</dbReference>
<evidence type="ECO:0000256" key="1">
    <source>
        <dbReference type="ARBA" id="ARBA00004147"/>
    </source>
</evidence>
<dbReference type="GO" id="GO:0046872">
    <property type="term" value="F:metal ion binding"/>
    <property type="evidence" value="ECO:0007669"/>
    <property type="project" value="UniProtKB-KW"/>
</dbReference>
<sequence length="429" mass="49219">MNKLPAASSNLTTSVCTLNQASTSSLLLTTTETDPHTSTTVTTRPDIVIPTVISTTPSHDELGYEPMENKNFRLNAKSVFLTYPKCSLEPDHVLQTILACTKTKNCGAIVAQEYHKDGDKHLHVYLEFPKKIDVKTSRYFNFITGKQGNYQKVKIRAACIRYVCKDNRYVSHKIDVPKIIQDYEKQLEKKNRRKVPQNKRIYELIREGKTYDDMLQDVLTGPFLLLHGTKVKIMINDFEEIALKKQRLVDRPAYLHLKVPGKEFDLLAKMPFKSPQFWIYGPPNVGKTTFIQTLLDSGLKGYEIPNNNDFARWDDNLYDFAYFDEFKGQLTIQFLNSFLQGSRMHLPGKYVVGGKVKSKNLPTFILSNYTPEDCYKNKTTYDLQPLLSRLNVIEIQNFGDIQVIQIPPVEEMLKDSFEPIGITELYSSD</sequence>
<evidence type="ECO:0000256" key="9">
    <source>
        <dbReference type="ARBA" id="ARBA00022801"/>
    </source>
</evidence>
<comment type="cofactor">
    <cofactor evidence="13">
        <name>Mg(2+)</name>
        <dbReference type="ChEBI" id="CHEBI:18420"/>
    </cofactor>
    <cofactor evidence="13">
        <name>Mn(2+)</name>
        <dbReference type="ChEBI" id="CHEBI:29035"/>
    </cofactor>
    <text evidence="13">Divalent metal cations, possibly Mg(2+) or Mn(2+).</text>
</comment>
<dbReference type="GO" id="GO:0016787">
    <property type="term" value="F:hydrolase activity"/>
    <property type="evidence" value="ECO:0007669"/>
    <property type="project" value="UniProtKB-KW"/>
</dbReference>
<keyword evidence="8" id="KW-0255">Endonuclease</keyword>
<evidence type="ECO:0000256" key="5">
    <source>
        <dbReference type="ARBA" id="ARBA00022722"/>
    </source>
</evidence>
<dbReference type="GO" id="GO:0016779">
    <property type="term" value="F:nucleotidyltransferase activity"/>
    <property type="evidence" value="ECO:0007669"/>
    <property type="project" value="UniProtKB-KW"/>
</dbReference>
<keyword evidence="10" id="KW-0190">Covalent protein-DNA linkage</keyword>
<dbReference type="InterPro" id="IPR001191">
    <property type="entry name" value="Gemini_AL1_REP"/>
</dbReference>
<dbReference type="EMBL" id="KY487806">
    <property type="protein sequence ID" value="AUM61685.1"/>
    <property type="molecule type" value="Genomic_DNA"/>
</dbReference>
<keyword evidence="11" id="KW-0238">DNA-binding</keyword>
<evidence type="ECO:0000313" key="15">
    <source>
        <dbReference type="EMBL" id="AUM61685.1"/>
    </source>
</evidence>
<evidence type="ECO:0000256" key="12">
    <source>
        <dbReference type="PIRSR" id="PIRSR601191-1"/>
    </source>
</evidence>
<gene>
    <name evidence="15" type="primary">Rep</name>
</gene>
<keyword evidence="3" id="KW-0548">Nucleotidyltransferase</keyword>
<dbReference type="GO" id="GO:0003677">
    <property type="term" value="F:DNA binding"/>
    <property type="evidence" value="ECO:0007669"/>
    <property type="project" value="UniProtKB-KW"/>
</dbReference>
<keyword evidence="4" id="KW-0235">DNA replication</keyword>
<feature type="binding site" evidence="13">
    <location>
        <position position="123"/>
    </location>
    <ligand>
        <name>a divalent metal cation</name>
        <dbReference type="ChEBI" id="CHEBI:60240"/>
    </ligand>
</feature>
<feature type="binding site" evidence="13">
    <location>
        <position position="166"/>
    </location>
    <ligand>
        <name>a divalent metal cation</name>
        <dbReference type="ChEBI" id="CHEBI:60240"/>
    </ligand>
</feature>
<evidence type="ECO:0000256" key="8">
    <source>
        <dbReference type="ARBA" id="ARBA00022759"/>
    </source>
</evidence>
<dbReference type="GO" id="GO:0005198">
    <property type="term" value="F:structural molecule activity"/>
    <property type="evidence" value="ECO:0007669"/>
    <property type="project" value="InterPro"/>
</dbReference>
<evidence type="ECO:0000256" key="10">
    <source>
        <dbReference type="ARBA" id="ARBA00023124"/>
    </source>
</evidence>
<reference evidence="15" key="1">
    <citation type="submission" date="2017-01" db="EMBL/GenBank/DDBJ databases">
        <title>High-throughput sequencing uncovers low homogeneity in the biogeography of single-stranded DNA viruses.</title>
        <authorList>
            <person name="Pearson V.M."/>
            <person name="Rokyta D.R."/>
        </authorList>
    </citation>
    <scope>NUCLEOTIDE SEQUENCE</scope>
</reference>
<accession>A0A2K9LUC7</accession>
<organism evidence="15">
    <name type="scientific">uncultured virus</name>
    <dbReference type="NCBI Taxonomy" id="340016"/>
    <lineage>
        <taxon>Viruses</taxon>
        <taxon>environmental samples</taxon>
    </lineage>
</organism>
<keyword evidence="5" id="KW-0540">Nuclease</keyword>
<protein>
    <submittedName>
        <fullName evidence="15">Rep</fullName>
    </submittedName>
</protein>
<feature type="domain" description="CRESS-DNA virus Rep endonuclease" evidence="14">
    <location>
        <begin position="73"/>
        <end position="177"/>
    </location>
</feature>
<feature type="active site" description="For DNA cleavage activity" evidence="12">
    <location>
        <position position="162"/>
    </location>
</feature>
<dbReference type="GO" id="GO:0000166">
    <property type="term" value="F:nucleotide binding"/>
    <property type="evidence" value="ECO:0007669"/>
    <property type="project" value="UniProtKB-KW"/>
</dbReference>
<keyword evidence="9" id="KW-0378">Hydrolase</keyword>
<evidence type="ECO:0000256" key="7">
    <source>
        <dbReference type="ARBA" id="ARBA00022741"/>
    </source>
</evidence>
<dbReference type="PRINTS" id="PR00227">
    <property type="entry name" value="GEMCOATAL1"/>
</dbReference>
<dbReference type="InterPro" id="IPR049912">
    <property type="entry name" value="CRESS_DNA_REP"/>
</dbReference>
<feature type="binding site" evidence="13">
    <location>
        <position position="121"/>
    </location>
    <ligand>
        <name>a divalent metal cation</name>
        <dbReference type="ChEBI" id="CHEBI:60240"/>
    </ligand>
</feature>
<evidence type="ECO:0000256" key="11">
    <source>
        <dbReference type="ARBA" id="ARBA00023125"/>
    </source>
</evidence>
<dbReference type="InterPro" id="IPR027417">
    <property type="entry name" value="P-loop_NTPase"/>
</dbReference>
<proteinExistence type="predicted"/>
<dbReference type="GO" id="GO:0042025">
    <property type="term" value="C:host cell nucleus"/>
    <property type="evidence" value="ECO:0007669"/>
    <property type="project" value="UniProtKB-SubCell"/>
</dbReference>
<dbReference type="GO" id="GO:0006260">
    <property type="term" value="P:DNA replication"/>
    <property type="evidence" value="ECO:0007669"/>
    <property type="project" value="UniProtKB-KW"/>
</dbReference>
<dbReference type="Gene3D" id="3.40.1310.20">
    <property type="match status" value="1"/>
</dbReference>
<keyword evidence="2" id="KW-0808">Transferase</keyword>
<dbReference type="SUPFAM" id="SSF55464">
    <property type="entry name" value="Origin of replication-binding domain, RBD-like"/>
    <property type="match status" value="1"/>
</dbReference>
<dbReference type="PROSITE" id="PS52020">
    <property type="entry name" value="CRESS_DNA_REP"/>
    <property type="match status" value="1"/>
</dbReference>
<evidence type="ECO:0000256" key="13">
    <source>
        <dbReference type="PIRSR" id="PIRSR601191-2"/>
    </source>
</evidence>
<dbReference type="PRINTS" id="PR00228">
    <property type="entry name" value="GEMCOATCLVL1"/>
</dbReference>
<keyword evidence="7" id="KW-0547">Nucleotide-binding</keyword>
<dbReference type="Pfam" id="PF00799">
    <property type="entry name" value="Gemini_AL1"/>
    <property type="match status" value="1"/>
</dbReference>
<name>A0A2K9LUC7_9VIRU</name>
<evidence type="ECO:0000259" key="14">
    <source>
        <dbReference type="PROSITE" id="PS52020"/>
    </source>
</evidence>
<evidence type="ECO:0000256" key="6">
    <source>
        <dbReference type="ARBA" id="ARBA00022723"/>
    </source>
</evidence>
<comment type="subcellular location">
    <subcellularLocation>
        <location evidence="1">Host nucleus</location>
    </subcellularLocation>
</comment>
<dbReference type="SUPFAM" id="SSF52540">
    <property type="entry name" value="P-loop containing nucleoside triphosphate hydrolases"/>
    <property type="match status" value="1"/>
</dbReference>
<dbReference type="Gene3D" id="3.40.50.300">
    <property type="entry name" value="P-loop containing nucleotide triphosphate hydrolases"/>
    <property type="match status" value="1"/>
</dbReference>
<evidence type="ECO:0000256" key="2">
    <source>
        <dbReference type="ARBA" id="ARBA00022679"/>
    </source>
</evidence>
<evidence type="ECO:0000256" key="3">
    <source>
        <dbReference type="ARBA" id="ARBA00022695"/>
    </source>
</evidence>
<feature type="binding site" evidence="13">
    <location>
        <position position="113"/>
    </location>
    <ligand>
        <name>a divalent metal cation</name>
        <dbReference type="ChEBI" id="CHEBI:60240"/>
    </ligand>
</feature>